<reference evidence="2 3" key="1">
    <citation type="submission" date="2020-08" db="EMBL/GenBank/DDBJ databases">
        <title>Genomic Encyclopedia of Type Strains, Phase IV (KMG-IV): sequencing the most valuable type-strain genomes for metagenomic binning, comparative biology and taxonomic classification.</title>
        <authorList>
            <person name="Goeker M."/>
        </authorList>
    </citation>
    <scope>NUCLEOTIDE SEQUENCE [LARGE SCALE GENOMIC DNA]</scope>
    <source>
        <strain evidence="2 3">DSM 104969</strain>
    </source>
</reference>
<evidence type="ECO:0000256" key="1">
    <source>
        <dbReference type="SAM" id="SignalP"/>
    </source>
</evidence>
<feature type="signal peptide" evidence="1">
    <location>
        <begin position="1"/>
        <end position="19"/>
    </location>
</feature>
<evidence type="ECO:0008006" key="4">
    <source>
        <dbReference type="Google" id="ProtNLM"/>
    </source>
</evidence>
<sequence>MKSIVYIYLLLLFSNTVVAQTIEGLITDTSGKPLDAVTVIIPLLNQGLITNAEGRFKVKVNPGNYTLICRHPGYKDVQFTIVAGSDNRVEEFVLKKDTLHTGLKDISQTKLAEAIIRESIIKAPSYFDAVKWYESENYQTGILTLKNVHSLIDNASYRFGKVHVSEFKDKALFQEIYYKTEFIFPDFYKTTVDGINGSIPGNFTDKGAMDIQNGSIYANRFGNFISPLSHNAFRFYKFRYIGYYNNEGNVYHRIRIEPKVKDPELLSGDLYIEESSWKVYFAVLKSESQGLETTTSISYHDFGDDISLPVSYFSDVKFNLLLSKGIIRYYTAVKYDNISRSEIELDLPEDEEPVKKQVLTNELASKREDAFWDNHRLQPLIKDSTYQMISVPDRTHINFSKFWLGKVMLGDYIAGNDTTRFSLKYNGVKYIFRDYNYVDGFWLGNKFDLKYDINGKTNIEAYPYIYYVTGRNRILGGSDITYNYNRRRRGQLALNFGSRSDDFNNLSLTRYQNYFASLVFGENYNFFYQRDFINVSNSIHLNKKIKVAASIGAEKRSGLSNHTDFNILGRNRIKDNIFPNDRFDRTYYSVGVSYSPNSYYSITEALDMYEKKVTPVLSIEYQEAFSSWQTNNSTYKKLKGGFSHNIELDYFNWIDYKVEGGVFFDKGANMHFTDYQHFGASDLLLNLNSLFDSFLLLDNYELQTNRYWVNLFLNYSGKYVLMKYIPFLQGKPFTENIHLKTLFTPDIKSYVETGYSISFNRHFGIGTFVSFHNAKTKKIGIRFSLNLRAFKFT</sequence>
<keyword evidence="1" id="KW-0732">Signal</keyword>
<proteinExistence type="predicted"/>
<dbReference type="Pfam" id="PF18939">
    <property type="entry name" value="DUF5686"/>
    <property type="match status" value="1"/>
</dbReference>
<dbReference type="EMBL" id="JACIEP010000004">
    <property type="protein sequence ID" value="MBB4035589.1"/>
    <property type="molecule type" value="Genomic_DNA"/>
</dbReference>
<evidence type="ECO:0000313" key="2">
    <source>
        <dbReference type="EMBL" id="MBB4035589.1"/>
    </source>
</evidence>
<gene>
    <name evidence="2" type="ORF">GGR21_001482</name>
</gene>
<comment type="caution">
    <text evidence="2">The sequence shown here is derived from an EMBL/GenBank/DDBJ whole genome shotgun (WGS) entry which is preliminary data.</text>
</comment>
<dbReference type="Gene3D" id="2.60.40.1120">
    <property type="entry name" value="Carboxypeptidase-like, regulatory domain"/>
    <property type="match status" value="1"/>
</dbReference>
<name>A0A840CLN6_9BACT</name>
<dbReference type="AlphaFoldDB" id="A0A840CLN6"/>
<feature type="chain" id="PRO_5032295976" description="CarboxypepD_reg-like domain-containing protein" evidence="1">
    <location>
        <begin position="20"/>
        <end position="793"/>
    </location>
</feature>
<dbReference type="InterPro" id="IPR008969">
    <property type="entry name" value="CarboxyPept-like_regulatory"/>
</dbReference>
<protein>
    <recommendedName>
        <fullName evidence="4">CarboxypepD_reg-like domain-containing protein</fullName>
    </recommendedName>
</protein>
<organism evidence="2 3">
    <name type="scientific">Dysgonomonas hofstadii</name>
    <dbReference type="NCBI Taxonomy" id="637886"/>
    <lineage>
        <taxon>Bacteria</taxon>
        <taxon>Pseudomonadati</taxon>
        <taxon>Bacteroidota</taxon>
        <taxon>Bacteroidia</taxon>
        <taxon>Bacteroidales</taxon>
        <taxon>Dysgonomonadaceae</taxon>
        <taxon>Dysgonomonas</taxon>
    </lineage>
</organism>
<dbReference type="SUPFAM" id="SSF49464">
    <property type="entry name" value="Carboxypeptidase regulatory domain-like"/>
    <property type="match status" value="1"/>
</dbReference>
<evidence type="ECO:0000313" key="3">
    <source>
        <dbReference type="Proteomes" id="UP000555103"/>
    </source>
</evidence>
<dbReference type="InterPro" id="IPR043741">
    <property type="entry name" value="DUF5686"/>
</dbReference>
<dbReference type="RefSeq" id="WP_183306519.1">
    <property type="nucleotide sequence ID" value="NZ_JACIEP010000004.1"/>
</dbReference>
<keyword evidence="3" id="KW-1185">Reference proteome</keyword>
<dbReference type="Pfam" id="PF13715">
    <property type="entry name" value="CarbopepD_reg_2"/>
    <property type="match status" value="1"/>
</dbReference>
<accession>A0A840CLN6</accession>
<dbReference type="Proteomes" id="UP000555103">
    <property type="component" value="Unassembled WGS sequence"/>
</dbReference>